<dbReference type="SUPFAM" id="SSF54534">
    <property type="entry name" value="FKBP-like"/>
    <property type="match status" value="1"/>
</dbReference>
<dbReference type="AlphaFoldDB" id="A0A328WM29"/>
<dbReference type="RefSeq" id="WP_112087395.1">
    <property type="nucleotide sequence ID" value="NZ_QLSV01000022.1"/>
</dbReference>
<reference evidence="1 2" key="1">
    <citation type="submission" date="2018-06" db="EMBL/GenBank/DDBJ databases">
        <title>Genomic Encyclopedia of Type Strains, Phase III (KMG-III): the genomes of soil and plant-associated and newly described type strains.</title>
        <authorList>
            <person name="Whitman W."/>
        </authorList>
    </citation>
    <scope>NUCLEOTIDE SEQUENCE [LARGE SCALE GENOMIC DNA]</scope>
    <source>
        <strain evidence="1 2">CGMCC 1.12504</strain>
    </source>
</reference>
<dbReference type="PROSITE" id="PS51257">
    <property type="entry name" value="PROKAR_LIPOPROTEIN"/>
    <property type="match status" value="1"/>
</dbReference>
<dbReference type="OrthoDB" id="1424215at2"/>
<dbReference type="InterPro" id="IPR046357">
    <property type="entry name" value="PPIase_dom_sf"/>
</dbReference>
<protein>
    <submittedName>
        <fullName evidence="1">Uncharacterized protein</fullName>
    </submittedName>
</protein>
<accession>A0A328WM29</accession>
<evidence type="ECO:0000313" key="2">
    <source>
        <dbReference type="Proteomes" id="UP000249518"/>
    </source>
</evidence>
<organism evidence="1 2">
    <name type="scientific">Flavobacterium lacus</name>
    <dbReference type="NCBI Taxonomy" id="1353778"/>
    <lineage>
        <taxon>Bacteria</taxon>
        <taxon>Pseudomonadati</taxon>
        <taxon>Bacteroidota</taxon>
        <taxon>Flavobacteriia</taxon>
        <taxon>Flavobacteriales</taxon>
        <taxon>Flavobacteriaceae</taxon>
        <taxon>Flavobacterium</taxon>
    </lineage>
</organism>
<gene>
    <name evidence="1" type="ORF">B0I10_12216</name>
</gene>
<comment type="caution">
    <text evidence="1">The sequence shown here is derived from an EMBL/GenBank/DDBJ whole genome shotgun (WGS) entry which is preliminary data.</text>
</comment>
<name>A0A328WM29_9FLAO</name>
<dbReference type="GO" id="GO:0003755">
    <property type="term" value="F:peptidyl-prolyl cis-trans isomerase activity"/>
    <property type="evidence" value="ECO:0007669"/>
    <property type="project" value="InterPro"/>
</dbReference>
<dbReference type="EMBL" id="QLSV01000022">
    <property type="protein sequence ID" value="RAR46315.1"/>
    <property type="molecule type" value="Genomic_DNA"/>
</dbReference>
<keyword evidence="2" id="KW-1185">Reference proteome</keyword>
<dbReference type="Gene3D" id="3.10.50.40">
    <property type="match status" value="1"/>
</dbReference>
<evidence type="ECO:0000313" key="1">
    <source>
        <dbReference type="EMBL" id="RAR46315.1"/>
    </source>
</evidence>
<sequence length="327" mass="37258">MLSKRFKNVLLIALFSSVIFSCKEDDDEATITPPRDRSVQYVEDASLIETYLEEHYMTVDADMNVTIAKITDPLTQTSIKLQTDYPLQFMENVDNDTRVTYLKGGRINDPVKYKLYYILLNEGGGQRPTTVDSTFVDYRGWNFSNVEFDRTSSPVWTTYPAPQLEFISGFRQIVPLMKTPETTTVNEDGTTSFTNYGNCVVFIPSGLAYFNSSRGANILPYSNLVFQIKLKGLRYNDHDRDKILSKDEIYNPQGDTDIGFFNQDTDLDGIPDFLDTDDDGDGVLTRNELKIPGTTPQQYYQFNDIPACNGDQVTPTRTKRHRDPTCF</sequence>
<dbReference type="Proteomes" id="UP000249518">
    <property type="component" value="Unassembled WGS sequence"/>
</dbReference>
<proteinExistence type="predicted"/>